<dbReference type="AlphaFoldDB" id="A0A3M7BZD1"/>
<accession>A0A3M7BZD1</accession>
<sequence length="135" mass="15194">MQDKAQATITKKLKPYNDLPRTWRLVAEATAAGKLGPATKVATYDPSNNMLESVICVYTFDFTDIKDVRRVLNQLAELGLYGPRDQRGIFYKANAWTDMDFKSDNPYKIKASFFSSRAMLKGEMPDGVTGRMLKG</sequence>
<dbReference type="Pfam" id="PF08939">
    <property type="entry name" value="Bles03"/>
    <property type="match status" value="1"/>
</dbReference>
<organism evidence="2 3">
    <name type="scientific">Hortaea werneckii</name>
    <name type="common">Black yeast</name>
    <name type="synonym">Cladosporium werneckii</name>
    <dbReference type="NCBI Taxonomy" id="91943"/>
    <lineage>
        <taxon>Eukaryota</taxon>
        <taxon>Fungi</taxon>
        <taxon>Dikarya</taxon>
        <taxon>Ascomycota</taxon>
        <taxon>Pezizomycotina</taxon>
        <taxon>Dothideomycetes</taxon>
        <taxon>Dothideomycetidae</taxon>
        <taxon>Mycosphaerellales</taxon>
        <taxon>Teratosphaeriaceae</taxon>
        <taxon>Hortaea</taxon>
    </lineage>
</organism>
<dbReference type="OrthoDB" id="10067381at2759"/>
<dbReference type="PANTHER" id="PTHR31977:SF1">
    <property type="entry name" value="UPF0696 PROTEIN C11ORF68"/>
    <property type="match status" value="1"/>
</dbReference>
<evidence type="ECO:0008006" key="4">
    <source>
        <dbReference type="Google" id="ProtNLM"/>
    </source>
</evidence>
<name>A0A3M7BZD1_HORWE</name>
<dbReference type="EMBL" id="QWIN01000965">
    <property type="protein sequence ID" value="RMY45202.1"/>
    <property type="molecule type" value="Genomic_DNA"/>
</dbReference>
<evidence type="ECO:0000313" key="2">
    <source>
        <dbReference type="EMBL" id="RMY45202.1"/>
    </source>
</evidence>
<gene>
    <name evidence="2" type="ORF">D0865_10054</name>
</gene>
<evidence type="ECO:0000313" key="3">
    <source>
        <dbReference type="Proteomes" id="UP000270230"/>
    </source>
</evidence>
<comment type="caution">
    <text evidence="2">The sequence shown here is derived from an EMBL/GenBank/DDBJ whole genome shotgun (WGS) entry which is preliminary data.</text>
</comment>
<dbReference type="InterPro" id="IPR015034">
    <property type="entry name" value="Bles03"/>
</dbReference>
<dbReference type="PANTHER" id="PTHR31977">
    <property type="entry name" value="UPF0696 PROTEIN C11ORF68"/>
    <property type="match status" value="1"/>
</dbReference>
<proteinExistence type="inferred from homology"/>
<dbReference type="InterPro" id="IPR023398">
    <property type="entry name" value="TIF_eIF4e-like"/>
</dbReference>
<reference evidence="2 3" key="1">
    <citation type="journal article" date="2018" name="BMC Genomics">
        <title>Genomic evidence for intraspecific hybridization in a clonal and extremely halotolerant yeast.</title>
        <authorList>
            <person name="Gostincar C."/>
            <person name="Stajich J.E."/>
            <person name="Zupancic J."/>
            <person name="Zalar P."/>
            <person name="Gunde-Cimerman N."/>
        </authorList>
    </citation>
    <scope>NUCLEOTIDE SEQUENCE [LARGE SCALE GENOMIC DNA]</scope>
    <source>
        <strain evidence="2 3">EXF-151</strain>
    </source>
</reference>
<dbReference type="Gene3D" id="3.30.760.10">
    <property type="entry name" value="RNA Cap, Translation Initiation Factor Eif4e"/>
    <property type="match status" value="1"/>
</dbReference>
<dbReference type="Proteomes" id="UP000270230">
    <property type="component" value="Unassembled WGS sequence"/>
</dbReference>
<comment type="similarity">
    <text evidence="1">Belongs to the UPF0696 family.</text>
</comment>
<dbReference type="SUPFAM" id="SSF55418">
    <property type="entry name" value="eIF4e-like"/>
    <property type="match status" value="1"/>
</dbReference>
<evidence type="ECO:0000256" key="1">
    <source>
        <dbReference type="ARBA" id="ARBA00010568"/>
    </source>
</evidence>
<protein>
    <recommendedName>
        <fullName evidence="4">DUF1917 domain-containing protein</fullName>
    </recommendedName>
</protein>